<comment type="caution">
    <text evidence="2">The sequence shown here is derived from an EMBL/GenBank/DDBJ whole genome shotgun (WGS) entry which is preliminary data.</text>
</comment>
<dbReference type="EMBL" id="JANPWB010000010">
    <property type="protein sequence ID" value="KAJ1135343.1"/>
    <property type="molecule type" value="Genomic_DNA"/>
</dbReference>
<name>A0AAV7QAV1_PLEWA</name>
<proteinExistence type="predicted"/>
<dbReference type="AlphaFoldDB" id="A0AAV7QAV1"/>
<reference evidence="2" key="1">
    <citation type="journal article" date="2022" name="bioRxiv">
        <title>Sequencing and chromosome-scale assembly of the giantPleurodeles waltlgenome.</title>
        <authorList>
            <person name="Brown T."/>
            <person name="Elewa A."/>
            <person name="Iarovenko S."/>
            <person name="Subramanian E."/>
            <person name="Araus A.J."/>
            <person name="Petzold A."/>
            <person name="Susuki M."/>
            <person name="Suzuki K.-i.T."/>
            <person name="Hayashi T."/>
            <person name="Toyoda A."/>
            <person name="Oliveira C."/>
            <person name="Osipova E."/>
            <person name="Leigh N.D."/>
            <person name="Simon A."/>
            <person name="Yun M.H."/>
        </authorList>
    </citation>
    <scope>NUCLEOTIDE SEQUENCE</scope>
    <source>
        <strain evidence="2">20211129_DDA</strain>
        <tissue evidence="2">Liver</tissue>
    </source>
</reference>
<evidence type="ECO:0000313" key="3">
    <source>
        <dbReference type="Proteomes" id="UP001066276"/>
    </source>
</evidence>
<feature type="region of interest" description="Disordered" evidence="1">
    <location>
        <begin position="1"/>
        <end position="71"/>
    </location>
</feature>
<organism evidence="2 3">
    <name type="scientific">Pleurodeles waltl</name>
    <name type="common">Iberian ribbed newt</name>
    <dbReference type="NCBI Taxonomy" id="8319"/>
    <lineage>
        <taxon>Eukaryota</taxon>
        <taxon>Metazoa</taxon>
        <taxon>Chordata</taxon>
        <taxon>Craniata</taxon>
        <taxon>Vertebrata</taxon>
        <taxon>Euteleostomi</taxon>
        <taxon>Amphibia</taxon>
        <taxon>Batrachia</taxon>
        <taxon>Caudata</taxon>
        <taxon>Salamandroidea</taxon>
        <taxon>Salamandridae</taxon>
        <taxon>Pleurodelinae</taxon>
        <taxon>Pleurodeles</taxon>
    </lineage>
</organism>
<protein>
    <submittedName>
        <fullName evidence="2">Uncharacterized protein</fullName>
    </submittedName>
</protein>
<evidence type="ECO:0000256" key="1">
    <source>
        <dbReference type="SAM" id="MobiDB-lite"/>
    </source>
</evidence>
<sequence>MAQPGASRRRTTRASRPFSVSQPPRRSLGGRQSSSSASGWRGHPPRSPLWRATLHSPRRSSQAVSAAPGTLSAHLGARSSLTQARAWRLQVLHHQGSQDLLSIPAASPHTKRPPVLFLSFVLVDRTFLGATLRSPPVVLGRSALPPGTLSVLPEAGSRPVRARASNPVPGFCP</sequence>
<feature type="compositionally biased region" description="Low complexity" evidence="1">
    <location>
        <begin position="25"/>
        <end position="42"/>
    </location>
</feature>
<keyword evidence="3" id="KW-1185">Reference proteome</keyword>
<dbReference type="Proteomes" id="UP001066276">
    <property type="component" value="Chromosome 6"/>
</dbReference>
<accession>A0AAV7QAV1</accession>
<evidence type="ECO:0000313" key="2">
    <source>
        <dbReference type="EMBL" id="KAJ1135343.1"/>
    </source>
</evidence>
<gene>
    <name evidence="2" type="ORF">NDU88_001783</name>
</gene>